<keyword evidence="2" id="KW-1133">Transmembrane helix</keyword>
<feature type="compositionally biased region" description="Polar residues" evidence="1">
    <location>
        <begin position="1"/>
        <end position="10"/>
    </location>
</feature>
<dbReference type="InParanoid" id="A0A0V0QXR0"/>
<keyword evidence="4" id="KW-1185">Reference proteome</keyword>
<feature type="region of interest" description="Disordered" evidence="1">
    <location>
        <begin position="51"/>
        <end position="94"/>
    </location>
</feature>
<feature type="transmembrane region" description="Helical" evidence="2">
    <location>
        <begin position="326"/>
        <end position="350"/>
    </location>
</feature>
<keyword evidence="2" id="KW-0812">Transmembrane</keyword>
<comment type="caution">
    <text evidence="3">The sequence shown here is derived from an EMBL/GenBank/DDBJ whole genome shotgun (WGS) entry which is preliminary data.</text>
</comment>
<feature type="compositionally biased region" description="Low complexity" evidence="1">
    <location>
        <begin position="69"/>
        <end position="79"/>
    </location>
</feature>
<reference evidence="3 4" key="1">
    <citation type="journal article" date="2015" name="Sci. Rep.">
        <title>Genome of the facultative scuticociliatosis pathogen Pseudocohnilembus persalinus provides insight into its virulence through horizontal gene transfer.</title>
        <authorList>
            <person name="Xiong J."/>
            <person name="Wang G."/>
            <person name="Cheng J."/>
            <person name="Tian M."/>
            <person name="Pan X."/>
            <person name="Warren A."/>
            <person name="Jiang C."/>
            <person name="Yuan D."/>
            <person name="Miao W."/>
        </authorList>
    </citation>
    <scope>NUCLEOTIDE SEQUENCE [LARGE SCALE GENOMIC DNA]</scope>
    <source>
        <strain evidence="3">36N120E</strain>
    </source>
</reference>
<organism evidence="3 4">
    <name type="scientific">Pseudocohnilembus persalinus</name>
    <name type="common">Ciliate</name>
    <dbReference type="NCBI Taxonomy" id="266149"/>
    <lineage>
        <taxon>Eukaryota</taxon>
        <taxon>Sar</taxon>
        <taxon>Alveolata</taxon>
        <taxon>Ciliophora</taxon>
        <taxon>Intramacronucleata</taxon>
        <taxon>Oligohymenophorea</taxon>
        <taxon>Scuticociliatia</taxon>
        <taxon>Philasterida</taxon>
        <taxon>Pseudocohnilembidae</taxon>
        <taxon>Pseudocohnilembus</taxon>
    </lineage>
</organism>
<evidence type="ECO:0000313" key="3">
    <source>
        <dbReference type="EMBL" id="KRX06974.1"/>
    </source>
</evidence>
<dbReference type="PANTHER" id="PTHR31061:SF24">
    <property type="entry name" value="LD22376P"/>
    <property type="match status" value="1"/>
</dbReference>
<gene>
    <name evidence="3" type="ORF">PPERSA_07137</name>
</gene>
<sequence>MSSNYPYQSTKNKKKFKIQQDTPEIITYNKDTNQNQDWEAKFDNVTSYVDYSNQDSLSNPTKKNDGTINNNFNSENGPNPKFKNKKLTKQQQNELNDSMKEKLLTEDSQVTQNEEDKEKQQQEKILQQQQEEEQPKKKKIRLTSLDVFRGLTMTGMILVDDTGNDEYAIWPIDHSYWFGWTSADQIFPNFLFIMGLAIPFAFSVPNYTYYNMVFNCDLGPPIECICDDNSRGNLESFCCNFEGYLDYKILGPYYEWDGHTRPSDPEGFWGYLTSVFNTFMGLCTCLMMNKYKHKSTELIKNWSLLGLSFAFIGFFMGLWIPLNKDLWTISFMFGTIGISIICLVFLYWFIDIYGRDSKFIKVICQPFIWLGMNPLFIYLIMMFEQNLLQDNITLSDGTSIWDWFLQNVFVSWTNDTVGSFLNAIFYWVIWTLIADILYD</sequence>
<feature type="region of interest" description="Disordered" evidence="1">
    <location>
        <begin position="1"/>
        <end position="20"/>
    </location>
</feature>
<evidence type="ECO:0008006" key="5">
    <source>
        <dbReference type="Google" id="ProtNLM"/>
    </source>
</evidence>
<evidence type="ECO:0000256" key="1">
    <source>
        <dbReference type="SAM" id="MobiDB-lite"/>
    </source>
</evidence>
<accession>A0A0V0QXR0</accession>
<feature type="transmembrane region" description="Helical" evidence="2">
    <location>
        <begin position="301"/>
        <end position="320"/>
    </location>
</feature>
<name>A0A0V0QXR0_PSEPJ</name>
<evidence type="ECO:0000313" key="4">
    <source>
        <dbReference type="Proteomes" id="UP000054937"/>
    </source>
</evidence>
<feature type="transmembrane region" description="Helical" evidence="2">
    <location>
        <begin position="362"/>
        <end position="381"/>
    </location>
</feature>
<feature type="region of interest" description="Disordered" evidence="1">
    <location>
        <begin position="107"/>
        <end position="138"/>
    </location>
</feature>
<feature type="transmembrane region" description="Helical" evidence="2">
    <location>
        <begin position="419"/>
        <end position="438"/>
    </location>
</feature>
<dbReference type="EMBL" id="LDAU01000090">
    <property type="protein sequence ID" value="KRX06974.1"/>
    <property type="molecule type" value="Genomic_DNA"/>
</dbReference>
<proteinExistence type="predicted"/>
<dbReference type="OrthoDB" id="443161at2759"/>
<dbReference type="AlphaFoldDB" id="A0A0V0QXR0"/>
<feature type="compositionally biased region" description="Polar residues" evidence="1">
    <location>
        <begin position="51"/>
        <end position="61"/>
    </location>
</feature>
<dbReference type="PANTHER" id="PTHR31061">
    <property type="entry name" value="LD22376P"/>
    <property type="match status" value="1"/>
</dbReference>
<keyword evidence="2" id="KW-0472">Membrane</keyword>
<feature type="transmembrane region" description="Helical" evidence="2">
    <location>
        <begin position="186"/>
        <end position="204"/>
    </location>
</feature>
<evidence type="ECO:0000256" key="2">
    <source>
        <dbReference type="SAM" id="Phobius"/>
    </source>
</evidence>
<feature type="transmembrane region" description="Helical" evidence="2">
    <location>
        <begin position="268"/>
        <end position="289"/>
    </location>
</feature>
<protein>
    <recommendedName>
        <fullName evidence="5">Transmembrane protein</fullName>
    </recommendedName>
</protein>
<dbReference type="Proteomes" id="UP000054937">
    <property type="component" value="Unassembled WGS sequence"/>
</dbReference>